<dbReference type="Pfam" id="PF15608">
    <property type="entry name" value="PELOTA_1"/>
    <property type="match status" value="1"/>
</dbReference>
<dbReference type="InterPro" id="IPR028157">
    <property type="entry name" value="PELOTA_dom"/>
</dbReference>
<reference evidence="3 4" key="1">
    <citation type="submission" date="2018-03" db="EMBL/GenBank/DDBJ databases">
        <title>The draft genome of Sphingosinicella sp. GL-C-18.</title>
        <authorList>
            <person name="Liu L."/>
            <person name="Li L."/>
            <person name="Liang L."/>
            <person name="Zhang X."/>
            <person name="Wang T."/>
        </authorList>
    </citation>
    <scope>NUCLEOTIDE SEQUENCE [LARGE SCALE GENOMIC DNA]</scope>
    <source>
        <strain evidence="3 4">GL-C-18</strain>
    </source>
</reference>
<proteinExistence type="predicted"/>
<evidence type="ECO:0000259" key="1">
    <source>
        <dbReference type="Pfam" id="PF11202"/>
    </source>
</evidence>
<dbReference type="InterPro" id="IPR011215">
    <property type="entry name" value="StiP_N"/>
</dbReference>
<organism evidence="3 4">
    <name type="scientific">Allosphingosinicella deserti</name>
    <dbReference type="NCBI Taxonomy" id="2116704"/>
    <lineage>
        <taxon>Bacteria</taxon>
        <taxon>Pseudomonadati</taxon>
        <taxon>Pseudomonadota</taxon>
        <taxon>Alphaproteobacteria</taxon>
        <taxon>Sphingomonadales</taxon>
        <taxon>Sphingomonadaceae</taxon>
        <taxon>Allosphingosinicella</taxon>
    </lineage>
</organism>
<comment type="caution">
    <text evidence="3">The sequence shown here is derived from an EMBL/GenBank/DDBJ whole genome shotgun (WGS) entry which is preliminary data.</text>
</comment>
<dbReference type="EMBL" id="PXYI01000004">
    <property type="protein sequence ID" value="PSJ39519.1"/>
    <property type="molecule type" value="Genomic_DNA"/>
</dbReference>
<dbReference type="InterPro" id="IPR048336">
    <property type="entry name" value="StiP-like"/>
</dbReference>
<name>A0A2P7QNG7_9SPHN</name>
<dbReference type="Pfam" id="PF11202">
    <property type="entry name" value="StiP"/>
    <property type="match status" value="1"/>
</dbReference>
<dbReference type="OrthoDB" id="1663315at2"/>
<gene>
    <name evidence="3" type="ORF">C7I55_13005</name>
</gene>
<dbReference type="RefSeq" id="WP_106513420.1">
    <property type="nucleotide sequence ID" value="NZ_PXYI01000004.1"/>
</dbReference>
<feature type="domain" description="PELOTA RNA-binding" evidence="2">
    <location>
        <begin position="287"/>
        <end position="363"/>
    </location>
</feature>
<evidence type="ECO:0000313" key="3">
    <source>
        <dbReference type="EMBL" id="PSJ39519.1"/>
    </source>
</evidence>
<dbReference type="Proteomes" id="UP000241167">
    <property type="component" value="Unassembled WGS sequence"/>
</dbReference>
<sequence>MMASAVALPARAFSGSYSPEDVTFLLKPVSLLPTDILHKEKAIQSGRRHYSEMLSAEAVPDAAYLELFEAALRRNSARLAHDVARLADAIAAAARPGQEIVLVSLARAGTPIGILLRRSLRRRGIAAVHYSVSIIRDRGIDMAALGWIAERHDPASAVFVDGWTGKGAIAGELHRSLADRPFGFVPRLAVIADPAGRADLAATEEDYLIPSGLLNAVVSGLVSRSILNDELVAPGDFHACVSYAEFASIDRSRPFVDAIDAAHPHVAPALFSRSADARKATARRCDKVIGEIMAVWNVRDRNRIKPGIAEATRVFLRRVPERLLLRDPGEPDVAHLLHLARRGNVAIARMPAASPFQAAVIIRALATEEEGQ</sequence>
<accession>A0A2P7QNG7</accession>
<keyword evidence="4" id="KW-1185">Reference proteome</keyword>
<dbReference type="PIRSF" id="PIRSF020979">
    <property type="entry name" value="UCP020979"/>
    <property type="match status" value="1"/>
</dbReference>
<evidence type="ECO:0000259" key="2">
    <source>
        <dbReference type="Pfam" id="PF15608"/>
    </source>
</evidence>
<protein>
    <submittedName>
        <fullName evidence="3">Uncharacterized protein</fullName>
    </submittedName>
</protein>
<dbReference type="AlphaFoldDB" id="A0A2P7QNG7"/>
<feature type="domain" description="Cysteine protease StiP N-terminal" evidence="1">
    <location>
        <begin position="15"/>
        <end position="259"/>
    </location>
</feature>
<evidence type="ECO:0000313" key="4">
    <source>
        <dbReference type="Proteomes" id="UP000241167"/>
    </source>
</evidence>